<feature type="region of interest" description="Disordered" evidence="1">
    <location>
        <begin position="88"/>
        <end position="108"/>
    </location>
</feature>
<keyword evidence="4" id="KW-1185">Reference proteome</keyword>
<dbReference type="PANTHER" id="PTHR21180">
    <property type="entry name" value="ENDONUCLEASE/EXONUCLEASE/PHOSPHATASE FAMILY DOMAIN-CONTAINING PROTEIN 1"/>
    <property type="match status" value="1"/>
</dbReference>
<sequence length="108" mass="11172">MKTVTASLKALILAATLFAGHAFAAEVVDINTADAATLNRVLLNVGPGKAQAIVDYRMANGPFKSVDQLVNVRGIGLKTVEKNAERMTIGASRAKPAAPAKRGASAAR</sequence>
<protein>
    <submittedName>
        <fullName evidence="3">Helix-hairpin-helix domain-containing protein</fullName>
    </submittedName>
</protein>
<evidence type="ECO:0000256" key="2">
    <source>
        <dbReference type="SAM" id="SignalP"/>
    </source>
</evidence>
<dbReference type="Gene3D" id="1.10.150.280">
    <property type="entry name" value="AF1531-like domain"/>
    <property type="match status" value="1"/>
</dbReference>
<dbReference type="RefSeq" id="WP_122102086.1">
    <property type="nucleotide sequence ID" value="NZ_RFLY01000015.1"/>
</dbReference>
<evidence type="ECO:0000313" key="4">
    <source>
        <dbReference type="Proteomes" id="UP000275012"/>
    </source>
</evidence>
<evidence type="ECO:0000313" key="3">
    <source>
        <dbReference type="EMBL" id="RMH89489.1"/>
    </source>
</evidence>
<keyword evidence="2" id="KW-0732">Signal</keyword>
<dbReference type="Pfam" id="PF12836">
    <property type="entry name" value="HHH_3"/>
    <property type="match status" value="1"/>
</dbReference>
<dbReference type="OrthoDB" id="7510573at2"/>
<dbReference type="EMBL" id="RFLY01000015">
    <property type="protein sequence ID" value="RMH89489.1"/>
    <property type="molecule type" value="Genomic_DNA"/>
</dbReference>
<accession>A0A3M2HQ71</accession>
<dbReference type="Proteomes" id="UP000275012">
    <property type="component" value="Unassembled WGS sequence"/>
</dbReference>
<dbReference type="NCBIfam" id="TIGR00426">
    <property type="entry name" value="competence protein ComEA helix-hairpin-helix repeat region"/>
    <property type="match status" value="1"/>
</dbReference>
<dbReference type="GO" id="GO:0015628">
    <property type="term" value="P:protein secretion by the type II secretion system"/>
    <property type="evidence" value="ECO:0007669"/>
    <property type="project" value="TreeGrafter"/>
</dbReference>
<proteinExistence type="predicted"/>
<dbReference type="SUPFAM" id="SSF47781">
    <property type="entry name" value="RuvA domain 2-like"/>
    <property type="match status" value="1"/>
</dbReference>
<evidence type="ECO:0000256" key="1">
    <source>
        <dbReference type="SAM" id="MobiDB-lite"/>
    </source>
</evidence>
<dbReference type="InterPro" id="IPR004509">
    <property type="entry name" value="Competence_ComEA_HhH"/>
</dbReference>
<dbReference type="GO" id="GO:0015627">
    <property type="term" value="C:type II protein secretion system complex"/>
    <property type="evidence" value="ECO:0007669"/>
    <property type="project" value="TreeGrafter"/>
</dbReference>
<comment type="caution">
    <text evidence="3">The sequence shown here is derived from an EMBL/GenBank/DDBJ whole genome shotgun (WGS) entry which is preliminary data.</text>
</comment>
<organism evidence="3 4">
    <name type="scientific">Solilutibacter pythonis</name>
    <dbReference type="NCBI Taxonomy" id="2483112"/>
    <lineage>
        <taxon>Bacteria</taxon>
        <taxon>Pseudomonadati</taxon>
        <taxon>Pseudomonadota</taxon>
        <taxon>Gammaproteobacteria</taxon>
        <taxon>Lysobacterales</taxon>
        <taxon>Lysobacteraceae</taxon>
        <taxon>Solilutibacter</taxon>
    </lineage>
</organism>
<dbReference type="PANTHER" id="PTHR21180:SF32">
    <property type="entry name" value="ENDONUCLEASE_EXONUCLEASE_PHOSPHATASE FAMILY DOMAIN-CONTAINING PROTEIN 1"/>
    <property type="match status" value="1"/>
</dbReference>
<name>A0A3M2HQ71_9GAMM</name>
<reference evidence="3 4" key="1">
    <citation type="submission" date="2018-10" db="EMBL/GenBank/DDBJ databases">
        <title>Proposal of Lysobacter pythonis sp. nov. isolated from royal pythons (Python regius).</title>
        <authorList>
            <person name="Hans-Juergen B."/>
            <person name="Huptas C."/>
            <person name="Sandra B."/>
            <person name="Igor L."/>
            <person name="Joachim S."/>
            <person name="Siegfried S."/>
            <person name="Mareike W."/>
            <person name="Peter K."/>
        </authorList>
    </citation>
    <scope>NUCLEOTIDE SEQUENCE [LARGE SCALE GENOMIC DNA]</scope>
    <source>
        <strain evidence="3 4">4284/11</strain>
    </source>
</reference>
<dbReference type="InterPro" id="IPR010994">
    <property type="entry name" value="RuvA_2-like"/>
</dbReference>
<feature type="compositionally biased region" description="Low complexity" evidence="1">
    <location>
        <begin position="90"/>
        <end position="108"/>
    </location>
</feature>
<dbReference type="AlphaFoldDB" id="A0A3M2HQ71"/>
<feature type="chain" id="PRO_5018150327" evidence="2">
    <location>
        <begin position="25"/>
        <end position="108"/>
    </location>
</feature>
<gene>
    <name evidence="3" type="ORF">EBB59_10370</name>
</gene>
<dbReference type="InterPro" id="IPR051675">
    <property type="entry name" value="Endo/Exo/Phosphatase_dom_1"/>
</dbReference>
<feature type="signal peptide" evidence="2">
    <location>
        <begin position="1"/>
        <end position="24"/>
    </location>
</feature>